<evidence type="ECO:0000313" key="1">
    <source>
        <dbReference type="EMBL" id="MPC96870.1"/>
    </source>
</evidence>
<dbReference type="EMBL" id="VSRR010107683">
    <property type="protein sequence ID" value="MPC96870.1"/>
    <property type="molecule type" value="Genomic_DNA"/>
</dbReference>
<accession>A0A5B7JJC8</accession>
<name>A0A5B7JJC8_PORTR</name>
<keyword evidence="2" id="KW-1185">Reference proteome</keyword>
<dbReference type="Proteomes" id="UP000324222">
    <property type="component" value="Unassembled WGS sequence"/>
</dbReference>
<proteinExistence type="predicted"/>
<evidence type="ECO:0000313" key="2">
    <source>
        <dbReference type="Proteomes" id="UP000324222"/>
    </source>
</evidence>
<organism evidence="1 2">
    <name type="scientific">Portunus trituberculatus</name>
    <name type="common">Swimming crab</name>
    <name type="synonym">Neptunus trituberculatus</name>
    <dbReference type="NCBI Taxonomy" id="210409"/>
    <lineage>
        <taxon>Eukaryota</taxon>
        <taxon>Metazoa</taxon>
        <taxon>Ecdysozoa</taxon>
        <taxon>Arthropoda</taxon>
        <taxon>Crustacea</taxon>
        <taxon>Multicrustacea</taxon>
        <taxon>Malacostraca</taxon>
        <taxon>Eumalacostraca</taxon>
        <taxon>Eucarida</taxon>
        <taxon>Decapoda</taxon>
        <taxon>Pleocyemata</taxon>
        <taxon>Brachyura</taxon>
        <taxon>Eubrachyura</taxon>
        <taxon>Portunoidea</taxon>
        <taxon>Portunidae</taxon>
        <taxon>Portuninae</taxon>
        <taxon>Portunus</taxon>
    </lineage>
</organism>
<comment type="caution">
    <text evidence="1">The sequence shown here is derived from an EMBL/GenBank/DDBJ whole genome shotgun (WGS) entry which is preliminary data.</text>
</comment>
<reference evidence="1 2" key="1">
    <citation type="submission" date="2019-05" db="EMBL/GenBank/DDBJ databases">
        <title>Another draft genome of Portunus trituberculatus and its Hox gene families provides insights of decapod evolution.</title>
        <authorList>
            <person name="Jeong J.-H."/>
            <person name="Song I."/>
            <person name="Kim S."/>
            <person name="Choi T."/>
            <person name="Kim D."/>
            <person name="Ryu S."/>
            <person name="Kim W."/>
        </authorList>
    </citation>
    <scope>NUCLEOTIDE SEQUENCE [LARGE SCALE GENOMIC DNA]</scope>
    <source>
        <tissue evidence="1">Muscle</tissue>
    </source>
</reference>
<sequence length="63" mass="7082">MFYFTCSIQATWSLLQALSDSGRMCRLNIVSYARKAAGLKTLFSTKRTKALFPSERQLSSDAN</sequence>
<dbReference type="AlphaFoldDB" id="A0A5B7JJC8"/>
<gene>
    <name evidence="1" type="ORF">E2C01_092149</name>
</gene>
<protein>
    <submittedName>
        <fullName evidence="1">Uncharacterized protein</fullName>
    </submittedName>
</protein>